<dbReference type="EMBL" id="MU006217">
    <property type="protein sequence ID" value="KAF2831915.1"/>
    <property type="molecule type" value="Genomic_DNA"/>
</dbReference>
<dbReference type="OrthoDB" id="4133832at2759"/>
<gene>
    <name evidence="1" type="ORF">CC86DRAFT_400699</name>
</gene>
<proteinExistence type="predicted"/>
<protein>
    <submittedName>
        <fullName evidence="1">Uncharacterized protein</fullName>
    </submittedName>
</protein>
<name>A0A6A7AH47_9PLEO</name>
<accession>A0A6A7AH47</accession>
<reference evidence="1" key="1">
    <citation type="journal article" date="2020" name="Stud. Mycol.">
        <title>101 Dothideomycetes genomes: a test case for predicting lifestyles and emergence of pathogens.</title>
        <authorList>
            <person name="Haridas S."/>
            <person name="Albert R."/>
            <person name="Binder M."/>
            <person name="Bloem J."/>
            <person name="Labutti K."/>
            <person name="Salamov A."/>
            <person name="Andreopoulos B."/>
            <person name="Baker S."/>
            <person name="Barry K."/>
            <person name="Bills G."/>
            <person name="Bluhm B."/>
            <person name="Cannon C."/>
            <person name="Castanera R."/>
            <person name="Culley D."/>
            <person name="Daum C."/>
            <person name="Ezra D."/>
            <person name="Gonzalez J."/>
            <person name="Henrissat B."/>
            <person name="Kuo A."/>
            <person name="Liang C."/>
            <person name="Lipzen A."/>
            <person name="Lutzoni F."/>
            <person name="Magnuson J."/>
            <person name="Mondo S."/>
            <person name="Nolan M."/>
            <person name="Ohm R."/>
            <person name="Pangilinan J."/>
            <person name="Park H.-J."/>
            <person name="Ramirez L."/>
            <person name="Alfaro M."/>
            <person name="Sun H."/>
            <person name="Tritt A."/>
            <person name="Yoshinaga Y."/>
            <person name="Zwiers L.-H."/>
            <person name="Turgeon B."/>
            <person name="Goodwin S."/>
            <person name="Spatafora J."/>
            <person name="Crous P."/>
            <person name="Grigoriev I."/>
        </authorList>
    </citation>
    <scope>NUCLEOTIDE SEQUENCE</scope>
    <source>
        <strain evidence="1">CBS 113818</strain>
    </source>
</reference>
<evidence type="ECO:0000313" key="1">
    <source>
        <dbReference type="EMBL" id="KAF2831915.1"/>
    </source>
</evidence>
<dbReference type="AlphaFoldDB" id="A0A6A7AH47"/>
<sequence length="245" mass="27578">MSLLDLSGELDNAIYEYVAISGAYPLSTGLALASTCRQIRMEYRQLYFRKAKICIKSYQVQSFIELFYPITSADDKITCSIHADICGDDSQEDDPPIDMKWLLTLLLRQPGFQLSFDGDALCGSQAADLDKLVSIVRTNPEWRTHLESFSSITLTISKKWKTNRFSVSGFFCNGIVSHLTMMLKPEVTEDWKKQGLMQVGLNGGLGFERQIHRLSLALELWNPNFSQSESAGVGFHVLWADETSN</sequence>
<keyword evidence="2" id="KW-1185">Reference proteome</keyword>
<organism evidence="1 2">
    <name type="scientific">Ophiobolus disseminans</name>
    <dbReference type="NCBI Taxonomy" id="1469910"/>
    <lineage>
        <taxon>Eukaryota</taxon>
        <taxon>Fungi</taxon>
        <taxon>Dikarya</taxon>
        <taxon>Ascomycota</taxon>
        <taxon>Pezizomycotina</taxon>
        <taxon>Dothideomycetes</taxon>
        <taxon>Pleosporomycetidae</taxon>
        <taxon>Pleosporales</taxon>
        <taxon>Pleosporineae</taxon>
        <taxon>Phaeosphaeriaceae</taxon>
        <taxon>Ophiobolus</taxon>
    </lineage>
</organism>
<dbReference type="Proteomes" id="UP000799424">
    <property type="component" value="Unassembled WGS sequence"/>
</dbReference>
<evidence type="ECO:0000313" key="2">
    <source>
        <dbReference type="Proteomes" id="UP000799424"/>
    </source>
</evidence>